<dbReference type="RefSeq" id="WP_377350089.1">
    <property type="nucleotide sequence ID" value="NZ_JBHLTP010000013.1"/>
</dbReference>
<accession>A0ABV6LS51</accession>
<evidence type="ECO:0000256" key="7">
    <source>
        <dbReference type="RuleBase" id="RU003376"/>
    </source>
</evidence>
<reference evidence="10 11" key="1">
    <citation type="submission" date="2024-09" db="EMBL/GenBank/DDBJ databases">
        <authorList>
            <person name="Sun Q."/>
            <person name="Mori K."/>
        </authorList>
    </citation>
    <scope>NUCLEOTIDE SEQUENCE [LARGE SCALE GENOMIC DNA]</scope>
    <source>
        <strain evidence="10 11">NCAIM B.02529</strain>
    </source>
</reference>
<evidence type="ECO:0000256" key="8">
    <source>
        <dbReference type="SAM" id="Phobius"/>
    </source>
</evidence>
<dbReference type="InterPro" id="IPR013833">
    <property type="entry name" value="Cyt_c_oxidase_su3_a-hlx"/>
</dbReference>
<name>A0ABV6LS51_9BACI</name>
<evidence type="ECO:0000256" key="5">
    <source>
        <dbReference type="ARBA" id="ARBA00022989"/>
    </source>
</evidence>
<dbReference type="InterPro" id="IPR035973">
    <property type="entry name" value="Cyt_c_oxidase_su3-like_sf"/>
</dbReference>
<dbReference type="PROSITE" id="PS50253">
    <property type="entry name" value="COX3"/>
    <property type="match status" value="1"/>
</dbReference>
<sequence length="191" mass="22003">MTAYESHHTIYGDKKLGFVLYLLGELVMFATLFATYIIFSRQGVNPTPSEVFEARTVIISSVFLLSSSGTIHLAEKAFKREETRKLWGWLIATIILAAAFLIMESHEFQVYYAEGFTLTTNVFLSSFYILVGLHAAHVVFGIGWMLLLAYQINRIPSSIYEQKQTIFGYYWHFVDIIWLFILAIVYIPYLL</sequence>
<dbReference type="EMBL" id="JBHLTP010000013">
    <property type="protein sequence ID" value="MFC0525169.1"/>
    <property type="molecule type" value="Genomic_DNA"/>
</dbReference>
<dbReference type="Gene3D" id="1.20.120.80">
    <property type="entry name" value="Cytochrome c oxidase, subunit III, four-helix bundle"/>
    <property type="match status" value="1"/>
</dbReference>
<comment type="caution">
    <text evidence="10">The sequence shown here is derived from an EMBL/GenBank/DDBJ whole genome shotgun (WGS) entry which is preliminary data.</text>
</comment>
<evidence type="ECO:0000313" key="10">
    <source>
        <dbReference type="EMBL" id="MFC0525169.1"/>
    </source>
</evidence>
<dbReference type="InterPro" id="IPR000298">
    <property type="entry name" value="Cyt_c_oxidase-like_su3"/>
</dbReference>
<protein>
    <submittedName>
        <fullName evidence="10">Heme-copper oxidase subunit III</fullName>
    </submittedName>
</protein>
<feature type="transmembrane region" description="Helical" evidence="8">
    <location>
        <begin position="123"/>
        <end position="148"/>
    </location>
</feature>
<evidence type="ECO:0000256" key="2">
    <source>
        <dbReference type="ARBA" id="ARBA00010581"/>
    </source>
</evidence>
<evidence type="ECO:0000256" key="1">
    <source>
        <dbReference type="ARBA" id="ARBA00004651"/>
    </source>
</evidence>
<dbReference type="PANTHER" id="PTHR11403:SF2">
    <property type="entry name" value="CYTOCHROME BO(3) UBIQUINOL OXIDASE SUBUNIT 3"/>
    <property type="match status" value="1"/>
</dbReference>
<keyword evidence="4 7" id="KW-0812">Transmembrane</keyword>
<keyword evidence="3" id="KW-1003">Cell membrane</keyword>
<evidence type="ECO:0000256" key="3">
    <source>
        <dbReference type="ARBA" id="ARBA00022475"/>
    </source>
</evidence>
<dbReference type="SUPFAM" id="SSF81452">
    <property type="entry name" value="Cytochrome c oxidase subunit III-like"/>
    <property type="match status" value="1"/>
</dbReference>
<evidence type="ECO:0000256" key="6">
    <source>
        <dbReference type="ARBA" id="ARBA00023136"/>
    </source>
</evidence>
<comment type="similarity">
    <text evidence="2 7">Belongs to the cytochrome c oxidase subunit 3 family.</text>
</comment>
<dbReference type="Proteomes" id="UP001589836">
    <property type="component" value="Unassembled WGS sequence"/>
</dbReference>
<feature type="transmembrane region" description="Helical" evidence="8">
    <location>
        <begin position="86"/>
        <end position="103"/>
    </location>
</feature>
<dbReference type="Pfam" id="PF00510">
    <property type="entry name" value="COX3"/>
    <property type="match status" value="1"/>
</dbReference>
<comment type="subcellular location">
    <subcellularLocation>
        <location evidence="1 7">Cell membrane</location>
        <topology evidence="1 7">Multi-pass membrane protein</topology>
    </subcellularLocation>
</comment>
<feature type="transmembrane region" description="Helical" evidence="8">
    <location>
        <begin position="18"/>
        <end position="39"/>
    </location>
</feature>
<organism evidence="10 11">
    <name type="scientific">Pontibacillus salicampi</name>
    <dbReference type="NCBI Taxonomy" id="1449801"/>
    <lineage>
        <taxon>Bacteria</taxon>
        <taxon>Bacillati</taxon>
        <taxon>Bacillota</taxon>
        <taxon>Bacilli</taxon>
        <taxon>Bacillales</taxon>
        <taxon>Bacillaceae</taxon>
        <taxon>Pontibacillus</taxon>
    </lineage>
</organism>
<gene>
    <name evidence="10" type="ORF">ACFFGV_16430</name>
</gene>
<evidence type="ECO:0000313" key="11">
    <source>
        <dbReference type="Proteomes" id="UP001589836"/>
    </source>
</evidence>
<proteinExistence type="inferred from homology"/>
<keyword evidence="6 8" id="KW-0472">Membrane</keyword>
<dbReference type="PANTHER" id="PTHR11403">
    <property type="entry name" value="CYTOCHROME C OXIDASE SUBUNIT III"/>
    <property type="match status" value="1"/>
</dbReference>
<keyword evidence="5 8" id="KW-1133">Transmembrane helix</keyword>
<feature type="transmembrane region" description="Helical" evidence="8">
    <location>
        <begin position="169"/>
        <end position="189"/>
    </location>
</feature>
<dbReference type="InterPro" id="IPR024791">
    <property type="entry name" value="Cyt_c/ubiquinol_Oxase_su3"/>
</dbReference>
<keyword evidence="11" id="KW-1185">Reference proteome</keyword>
<feature type="transmembrane region" description="Helical" evidence="8">
    <location>
        <begin position="54"/>
        <end position="74"/>
    </location>
</feature>
<evidence type="ECO:0000256" key="4">
    <source>
        <dbReference type="ARBA" id="ARBA00022692"/>
    </source>
</evidence>
<feature type="domain" description="Heme-copper oxidase subunit III family profile" evidence="9">
    <location>
        <begin position="15"/>
        <end position="190"/>
    </location>
</feature>
<evidence type="ECO:0000259" key="9">
    <source>
        <dbReference type="PROSITE" id="PS50253"/>
    </source>
</evidence>